<name>A0A6G1EB73_9ORYZ</name>
<dbReference type="EMBL" id="SPHZ02000004">
    <property type="protein sequence ID" value="KAF0921989.1"/>
    <property type="molecule type" value="Genomic_DNA"/>
</dbReference>
<organism evidence="1 2">
    <name type="scientific">Oryza meyeriana var. granulata</name>
    <dbReference type="NCBI Taxonomy" id="110450"/>
    <lineage>
        <taxon>Eukaryota</taxon>
        <taxon>Viridiplantae</taxon>
        <taxon>Streptophyta</taxon>
        <taxon>Embryophyta</taxon>
        <taxon>Tracheophyta</taxon>
        <taxon>Spermatophyta</taxon>
        <taxon>Magnoliopsida</taxon>
        <taxon>Liliopsida</taxon>
        <taxon>Poales</taxon>
        <taxon>Poaceae</taxon>
        <taxon>BOP clade</taxon>
        <taxon>Oryzoideae</taxon>
        <taxon>Oryzeae</taxon>
        <taxon>Oryzinae</taxon>
        <taxon>Oryza</taxon>
        <taxon>Oryza meyeriana</taxon>
    </lineage>
</organism>
<gene>
    <name evidence="1" type="ORF">E2562_020672</name>
</gene>
<dbReference type="Proteomes" id="UP000479710">
    <property type="component" value="Unassembled WGS sequence"/>
</dbReference>
<sequence length="77" mass="8507">MAPARLLLLEVEFGEVCKYSKIQGIKLAFGASTRKAKLNDMASHVTVLFCEQFGGKKPVGKPAVAKKYALFEQGRKY</sequence>
<protein>
    <submittedName>
        <fullName evidence="1">Uncharacterized protein</fullName>
    </submittedName>
</protein>
<accession>A0A6G1EB73</accession>
<evidence type="ECO:0000313" key="2">
    <source>
        <dbReference type="Proteomes" id="UP000479710"/>
    </source>
</evidence>
<evidence type="ECO:0000313" key="1">
    <source>
        <dbReference type="EMBL" id="KAF0921989.1"/>
    </source>
</evidence>
<keyword evidence="2" id="KW-1185">Reference proteome</keyword>
<proteinExistence type="predicted"/>
<reference evidence="1 2" key="1">
    <citation type="submission" date="2019-11" db="EMBL/GenBank/DDBJ databases">
        <title>Whole genome sequence of Oryza granulata.</title>
        <authorList>
            <person name="Li W."/>
        </authorList>
    </citation>
    <scope>NUCLEOTIDE SEQUENCE [LARGE SCALE GENOMIC DNA]</scope>
    <source>
        <strain evidence="2">cv. Menghai</strain>
        <tissue evidence="1">Leaf</tissue>
    </source>
</reference>
<dbReference type="AlphaFoldDB" id="A0A6G1EB73"/>
<comment type="caution">
    <text evidence="1">The sequence shown here is derived from an EMBL/GenBank/DDBJ whole genome shotgun (WGS) entry which is preliminary data.</text>
</comment>